<dbReference type="RefSeq" id="WP_068224715.1">
    <property type="nucleotide sequence ID" value="NZ_CP139724.1"/>
</dbReference>
<evidence type="ECO:0000313" key="2">
    <source>
        <dbReference type="Proteomes" id="UP000075606"/>
    </source>
</evidence>
<protein>
    <submittedName>
        <fullName evidence="1">Uncharacterized protein</fullName>
    </submittedName>
</protein>
<keyword evidence="2" id="KW-1185">Reference proteome</keyword>
<comment type="caution">
    <text evidence="1">The sequence shown here is derived from an EMBL/GenBank/DDBJ whole genome shotgun (WGS) entry which is preliminary data.</text>
</comment>
<dbReference type="AlphaFoldDB" id="A0A150X1Q8"/>
<dbReference type="OrthoDB" id="1197939at2"/>
<organism evidence="1 2">
    <name type="scientific">Roseivirga spongicola</name>
    <dbReference type="NCBI Taxonomy" id="333140"/>
    <lineage>
        <taxon>Bacteria</taxon>
        <taxon>Pseudomonadati</taxon>
        <taxon>Bacteroidota</taxon>
        <taxon>Cytophagia</taxon>
        <taxon>Cytophagales</taxon>
        <taxon>Roseivirgaceae</taxon>
        <taxon>Roseivirga</taxon>
    </lineage>
</organism>
<sequence>MIYKRCEAQPFKDSKKMPVDFVKLQAPTDLWAFQTMDRKPIQYMNRLFRPSLTTTEVGFPKYWTSKVSDNEKGFYHKIDLVRGRHELCNSLWKYYHGHNACSFTLNECFDALEKLCLDVGEDAFQFVVNHLEIGVFFQVNFDLIQKVRMTYKNSAFDAMKKSKSREVYGWRLQLTQFEIKLYDVRAKQRLAKEVIDAPVGSYRFEIKYYDKKILRKMGVKVTEDLFIGECPLFIHWQNVVQTIVFKLFPDIPSGLKTSDIKNLCLYLSDGFEEFQRIVKQKPSGKTDLARVRDSVERNRMLLDGKINLKELLLETFNSNLLLCGK</sequence>
<dbReference type="Proteomes" id="UP000075606">
    <property type="component" value="Unassembled WGS sequence"/>
</dbReference>
<reference evidence="1 2" key="1">
    <citation type="submission" date="2016-01" db="EMBL/GenBank/DDBJ databases">
        <title>Genome sequencing of Roseivirga spongicola UST030701-084.</title>
        <authorList>
            <person name="Selvaratnam C."/>
            <person name="Thevarajoo S."/>
            <person name="Goh K.M."/>
            <person name="Ee R."/>
            <person name="Chan K.-G."/>
            <person name="Chong C.S."/>
        </authorList>
    </citation>
    <scope>NUCLEOTIDE SEQUENCE [LARGE SCALE GENOMIC DNA]</scope>
    <source>
        <strain evidence="1 2">UST030701-084</strain>
    </source>
</reference>
<evidence type="ECO:0000313" key="1">
    <source>
        <dbReference type="EMBL" id="KYG72664.1"/>
    </source>
</evidence>
<proteinExistence type="predicted"/>
<dbReference type="EMBL" id="LRPC01000029">
    <property type="protein sequence ID" value="KYG72664.1"/>
    <property type="molecule type" value="Genomic_DNA"/>
</dbReference>
<accession>A0A150X1Q8</accession>
<name>A0A150X1Q8_9BACT</name>
<gene>
    <name evidence="1" type="ORF">AWW68_17360</name>
</gene>
<dbReference type="STRING" id="333140.AWW68_17360"/>